<proteinExistence type="predicted"/>
<feature type="non-terminal residue" evidence="1">
    <location>
        <position position="22"/>
    </location>
</feature>
<dbReference type="EMBL" id="AJWZ01003358">
    <property type="protein sequence ID" value="EKC68452.1"/>
    <property type="molecule type" value="Genomic_DNA"/>
</dbReference>
<name>K1T5U4_9ZZZZ</name>
<organism evidence="1">
    <name type="scientific">human gut metagenome</name>
    <dbReference type="NCBI Taxonomy" id="408170"/>
    <lineage>
        <taxon>unclassified sequences</taxon>
        <taxon>metagenomes</taxon>
        <taxon>organismal metagenomes</taxon>
    </lineage>
</organism>
<accession>K1T5U4</accession>
<dbReference type="AlphaFoldDB" id="K1T5U4"/>
<protein>
    <submittedName>
        <fullName evidence="1">Uncharacterized protein</fullName>
    </submittedName>
</protein>
<evidence type="ECO:0000313" key="1">
    <source>
        <dbReference type="EMBL" id="EKC68452.1"/>
    </source>
</evidence>
<gene>
    <name evidence="1" type="ORF">OBE_04928</name>
</gene>
<sequence>MLITETAVHAQTHLAEAKNSVD</sequence>
<reference evidence="1" key="1">
    <citation type="journal article" date="2013" name="Environ. Microbiol.">
        <title>Microbiota from the distal guts of lean and obese adolescents exhibit partial functional redundancy besides clear differences in community structure.</title>
        <authorList>
            <person name="Ferrer M."/>
            <person name="Ruiz A."/>
            <person name="Lanza F."/>
            <person name="Haange S.B."/>
            <person name="Oberbach A."/>
            <person name="Till H."/>
            <person name="Bargiela R."/>
            <person name="Campoy C."/>
            <person name="Segura M.T."/>
            <person name="Richter M."/>
            <person name="von Bergen M."/>
            <person name="Seifert J."/>
            <person name="Suarez A."/>
        </authorList>
    </citation>
    <scope>NUCLEOTIDE SEQUENCE</scope>
</reference>
<comment type="caution">
    <text evidence="1">The sequence shown here is derived from an EMBL/GenBank/DDBJ whole genome shotgun (WGS) entry which is preliminary data.</text>
</comment>